<accession>A0AAD7WWR3</accession>
<proteinExistence type="predicted"/>
<evidence type="ECO:0000313" key="2">
    <source>
        <dbReference type="Proteomes" id="UP001221898"/>
    </source>
</evidence>
<reference evidence="1" key="1">
    <citation type="journal article" date="2023" name="Science">
        <title>Genome structures resolve the early diversification of teleost fishes.</title>
        <authorList>
            <person name="Parey E."/>
            <person name="Louis A."/>
            <person name="Montfort J."/>
            <person name="Bouchez O."/>
            <person name="Roques C."/>
            <person name="Iampietro C."/>
            <person name="Lluch J."/>
            <person name="Castinel A."/>
            <person name="Donnadieu C."/>
            <person name="Desvignes T."/>
            <person name="Floi Bucao C."/>
            <person name="Jouanno E."/>
            <person name="Wen M."/>
            <person name="Mejri S."/>
            <person name="Dirks R."/>
            <person name="Jansen H."/>
            <person name="Henkel C."/>
            <person name="Chen W.J."/>
            <person name="Zahm M."/>
            <person name="Cabau C."/>
            <person name="Klopp C."/>
            <person name="Thompson A.W."/>
            <person name="Robinson-Rechavi M."/>
            <person name="Braasch I."/>
            <person name="Lecointre G."/>
            <person name="Bobe J."/>
            <person name="Postlethwait J.H."/>
            <person name="Berthelot C."/>
            <person name="Roest Crollius H."/>
            <person name="Guiguen Y."/>
        </authorList>
    </citation>
    <scope>NUCLEOTIDE SEQUENCE</scope>
    <source>
        <strain evidence="1">NC1722</strain>
    </source>
</reference>
<protein>
    <submittedName>
        <fullName evidence="1">Uncharacterized protein</fullName>
    </submittedName>
</protein>
<organism evidence="1 2">
    <name type="scientific">Aldrovandia affinis</name>
    <dbReference type="NCBI Taxonomy" id="143900"/>
    <lineage>
        <taxon>Eukaryota</taxon>
        <taxon>Metazoa</taxon>
        <taxon>Chordata</taxon>
        <taxon>Craniata</taxon>
        <taxon>Vertebrata</taxon>
        <taxon>Euteleostomi</taxon>
        <taxon>Actinopterygii</taxon>
        <taxon>Neopterygii</taxon>
        <taxon>Teleostei</taxon>
        <taxon>Notacanthiformes</taxon>
        <taxon>Halosauridae</taxon>
        <taxon>Aldrovandia</taxon>
    </lineage>
</organism>
<evidence type="ECO:0000313" key="1">
    <source>
        <dbReference type="EMBL" id="KAJ8411870.1"/>
    </source>
</evidence>
<dbReference type="EMBL" id="JAINUG010000021">
    <property type="protein sequence ID" value="KAJ8411870.1"/>
    <property type="molecule type" value="Genomic_DNA"/>
</dbReference>
<name>A0AAD7WWR3_9TELE</name>
<sequence length="73" mass="7807">MRSDSLRQAALSAVLQPRHTPREEVEHGGCITSGVCSMAPRAWSGDSSEDEAQITGSDAVRRSDISFLSDSNS</sequence>
<keyword evidence="2" id="KW-1185">Reference proteome</keyword>
<gene>
    <name evidence="1" type="ORF">AAFF_G00155080</name>
</gene>
<dbReference type="AlphaFoldDB" id="A0AAD7WWR3"/>
<comment type="caution">
    <text evidence="1">The sequence shown here is derived from an EMBL/GenBank/DDBJ whole genome shotgun (WGS) entry which is preliminary data.</text>
</comment>
<dbReference type="Proteomes" id="UP001221898">
    <property type="component" value="Unassembled WGS sequence"/>
</dbReference>